<gene>
    <name evidence="1" type="ORF">Athens101428_24</name>
</gene>
<sequence length="133" mass="15907">MPLVTIIYNPGKIHPRKHRVRFHDIPFIVAKELSCDEADGQLVAKDVEYTLKPQCKYEQHQGYDLEFVVDADYYNSRMTNLNERRKKIFEELKGLVWQMANSERISIRYWVWVRLFPSSWQDGMAEYTDPNIH</sequence>
<evidence type="ECO:0000313" key="2">
    <source>
        <dbReference type="Proteomes" id="UP000316495"/>
    </source>
</evidence>
<dbReference type="AlphaFoldDB" id="A0A554LR08"/>
<organism evidence="1 2">
    <name type="scientific">Candidatus Berkelbacteria bacterium Athens1014_28</name>
    <dbReference type="NCBI Taxonomy" id="2017145"/>
    <lineage>
        <taxon>Bacteria</taxon>
        <taxon>Candidatus Berkelbacteria</taxon>
    </lineage>
</organism>
<proteinExistence type="predicted"/>
<reference evidence="1 2" key="1">
    <citation type="submission" date="2017-07" db="EMBL/GenBank/DDBJ databases">
        <title>Mechanisms for carbon and nitrogen cycling indicate functional differentiation within the Candidate Phyla Radiation.</title>
        <authorList>
            <person name="Danczak R.E."/>
            <person name="Johnston M.D."/>
            <person name="Kenah C."/>
            <person name="Slattery M."/>
            <person name="Wrighton K.C."/>
            <person name="Wilkins M.J."/>
        </authorList>
    </citation>
    <scope>NUCLEOTIDE SEQUENCE [LARGE SCALE GENOMIC DNA]</scope>
    <source>
        <strain evidence="1">Athens1014_28</strain>
    </source>
</reference>
<evidence type="ECO:0000313" key="1">
    <source>
        <dbReference type="EMBL" id="TSC95296.1"/>
    </source>
</evidence>
<protein>
    <submittedName>
        <fullName evidence="1">Uncharacterized protein</fullName>
    </submittedName>
</protein>
<accession>A0A554LR08</accession>
<dbReference type="Proteomes" id="UP000316495">
    <property type="component" value="Unassembled WGS sequence"/>
</dbReference>
<comment type="caution">
    <text evidence="1">The sequence shown here is derived from an EMBL/GenBank/DDBJ whole genome shotgun (WGS) entry which is preliminary data.</text>
</comment>
<dbReference type="EMBL" id="VMGN01000001">
    <property type="protein sequence ID" value="TSC95296.1"/>
    <property type="molecule type" value="Genomic_DNA"/>
</dbReference>
<name>A0A554LR08_9BACT</name>